<keyword evidence="3" id="KW-1185">Reference proteome</keyword>
<proteinExistence type="predicted"/>
<accession>A0A812XDT1</accession>
<evidence type="ECO:0000313" key="3">
    <source>
        <dbReference type="Proteomes" id="UP000649617"/>
    </source>
</evidence>
<gene>
    <name evidence="2" type="primary">URA2</name>
    <name evidence="2" type="ORF">SPIL2461_LOCUS20608</name>
</gene>
<evidence type="ECO:0000256" key="1">
    <source>
        <dbReference type="SAM" id="MobiDB-lite"/>
    </source>
</evidence>
<feature type="region of interest" description="Disordered" evidence="1">
    <location>
        <begin position="357"/>
        <end position="381"/>
    </location>
</feature>
<feature type="compositionally biased region" description="Low complexity" evidence="1">
    <location>
        <begin position="117"/>
        <end position="127"/>
    </location>
</feature>
<dbReference type="Proteomes" id="UP000649617">
    <property type="component" value="Unassembled WGS sequence"/>
</dbReference>
<dbReference type="AlphaFoldDB" id="A0A812XDT1"/>
<protein>
    <submittedName>
        <fullName evidence="2">URA2 protein</fullName>
    </submittedName>
</protein>
<feature type="compositionally biased region" description="Basic and acidic residues" evidence="1">
    <location>
        <begin position="58"/>
        <end position="70"/>
    </location>
</feature>
<sequence length="381" mass="41639">DPESAPRALLEPLAATAQEEKALLFARGVVRDMIAEASEEPGVEAEALTDLVDSMRSAARERNSELERTKGAPGQPNSNVVAMLSLGNAEDAEEDLRLQRAQQKRDQVFLRNRARKQPLQQQSPPRLQEARQPDKDLSSCIYEPQVEEQPESPPAAEPSPTPLLDTGRADECPLAEDMQPSVCAAELNEENLQLKPRVPLEALEPSLPSLQYLMELSQDSLPTSATEASQPDSQDSLLTTSATEASQHDPEEMAAPQDSHPDASMGQSVSPKAGLPKMASDAKMKKQAKKFRHTPTPQRRLKHKFQHSTLSSPKRRHGEGIRQMDKAKCSSLVPALPGIVIANGESAAMRPCLHRGTPPMDFSTNTLPAPAKAYPRPRRTC</sequence>
<feature type="compositionally biased region" description="Pro residues" evidence="1">
    <location>
        <begin position="151"/>
        <end position="161"/>
    </location>
</feature>
<dbReference type="EMBL" id="CAJNIZ010045521">
    <property type="protein sequence ID" value="CAE7722407.1"/>
    <property type="molecule type" value="Genomic_DNA"/>
</dbReference>
<feature type="compositionally biased region" description="Basic and acidic residues" evidence="1">
    <location>
        <begin position="128"/>
        <end position="137"/>
    </location>
</feature>
<feature type="region of interest" description="Disordered" evidence="1">
    <location>
        <begin position="100"/>
        <end position="181"/>
    </location>
</feature>
<feature type="non-terminal residue" evidence="2">
    <location>
        <position position="1"/>
    </location>
</feature>
<reference evidence="2" key="1">
    <citation type="submission" date="2021-02" db="EMBL/GenBank/DDBJ databases">
        <authorList>
            <person name="Dougan E. K."/>
            <person name="Rhodes N."/>
            <person name="Thang M."/>
            <person name="Chan C."/>
        </authorList>
    </citation>
    <scope>NUCLEOTIDE SEQUENCE</scope>
</reference>
<name>A0A812XDT1_SYMPI</name>
<organism evidence="2 3">
    <name type="scientific">Symbiodinium pilosum</name>
    <name type="common">Dinoflagellate</name>
    <dbReference type="NCBI Taxonomy" id="2952"/>
    <lineage>
        <taxon>Eukaryota</taxon>
        <taxon>Sar</taxon>
        <taxon>Alveolata</taxon>
        <taxon>Dinophyceae</taxon>
        <taxon>Suessiales</taxon>
        <taxon>Symbiodiniaceae</taxon>
        <taxon>Symbiodinium</taxon>
    </lineage>
</organism>
<comment type="caution">
    <text evidence="2">The sequence shown here is derived from an EMBL/GenBank/DDBJ whole genome shotgun (WGS) entry which is preliminary data.</text>
</comment>
<evidence type="ECO:0000313" key="2">
    <source>
        <dbReference type="EMBL" id="CAE7722407.1"/>
    </source>
</evidence>
<feature type="compositionally biased region" description="Polar residues" evidence="1">
    <location>
        <begin position="217"/>
        <end position="245"/>
    </location>
</feature>
<feature type="region of interest" description="Disordered" evidence="1">
    <location>
        <begin position="214"/>
        <end position="321"/>
    </location>
</feature>
<feature type="region of interest" description="Disordered" evidence="1">
    <location>
        <begin position="55"/>
        <end position="79"/>
    </location>
</feature>
<feature type="compositionally biased region" description="Basic residues" evidence="1">
    <location>
        <begin position="285"/>
        <end position="306"/>
    </location>
</feature>